<dbReference type="InterPro" id="IPR014001">
    <property type="entry name" value="Helicase_ATP-bd"/>
</dbReference>
<reference evidence="10 11" key="1">
    <citation type="submission" date="2023-01" db="EMBL/GenBank/DDBJ databases">
        <title>Bacillus changyiensis sp. nov., isolated from a coastal deposit.</title>
        <authorList>
            <person name="Xiao G."/>
            <person name="Lai Q."/>
            <person name="Hu Z."/>
            <person name="Shao Z."/>
        </authorList>
    </citation>
    <scope>NUCLEOTIDE SEQUENCE [LARGE SCALE GENOMIC DNA]</scope>
    <source>
        <strain evidence="10 11">CLL-7-23</strain>
    </source>
</reference>
<comment type="caution">
    <text evidence="10">The sequence shown here is derived from an EMBL/GenBank/DDBJ whole genome shotgun (WGS) entry which is preliminary data.</text>
</comment>
<dbReference type="GO" id="GO:0004386">
    <property type="term" value="F:helicase activity"/>
    <property type="evidence" value="ECO:0007669"/>
    <property type="project" value="UniProtKB-KW"/>
</dbReference>
<dbReference type="SUPFAM" id="SSF52540">
    <property type="entry name" value="P-loop containing nucleoside triphosphate hydrolases"/>
    <property type="match status" value="1"/>
</dbReference>
<evidence type="ECO:0000313" key="11">
    <source>
        <dbReference type="Proteomes" id="UP001211894"/>
    </source>
</evidence>
<dbReference type="InterPro" id="IPR004589">
    <property type="entry name" value="DNA_helicase_ATP-dep_RecQ"/>
</dbReference>
<organism evidence="10 11">
    <name type="scientific">Bacillus changyiensis</name>
    <dbReference type="NCBI Taxonomy" id="3004103"/>
    <lineage>
        <taxon>Bacteria</taxon>
        <taxon>Bacillati</taxon>
        <taxon>Bacillota</taxon>
        <taxon>Bacilli</taxon>
        <taxon>Bacillales</taxon>
        <taxon>Bacillaceae</taxon>
        <taxon>Bacillus</taxon>
    </lineage>
</organism>
<evidence type="ECO:0000256" key="4">
    <source>
        <dbReference type="ARBA" id="ARBA00022840"/>
    </source>
</evidence>
<dbReference type="PROSITE" id="PS51192">
    <property type="entry name" value="HELICASE_ATP_BIND_1"/>
    <property type="match status" value="1"/>
</dbReference>
<dbReference type="SMART" id="SM00487">
    <property type="entry name" value="DEXDc"/>
    <property type="match status" value="1"/>
</dbReference>
<dbReference type="PROSITE" id="PS51194">
    <property type="entry name" value="HELICASE_CTER"/>
    <property type="match status" value="1"/>
</dbReference>
<proteinExistence type="predicted"/>
<accession>A0ABT4X054</accession>
<keyword evidence="4" id="KW-0067">ATP-binding</keyword>
<feature type="domain" description="Helicase ATP-binding" evidence="8">
    <location>
        <begin position="25"/>
        <end position="192"/>
    </location>
</feature>
<dbReference type="PANTHER" id="PTHR13710:SF84">
    <property type="entry name" value="ATP-DEPENDENT DNA HELICASE RECS-RELATED"/>
    <property type="match status" value="1"/>
</dbReference>
<keyword evidence="2" id="KW-0378">Hydrolase</keyword>
<dbReference type="InterPro" id="IPR002464">
    <property type="entry name" value="DNA/RNA_helicase_DEAH_CS"/>
</dbReference>
<dbReference type="InterPro" id="IPR011545">
    <property type="entry name" value="DEAD/DEAH_box_helicase_dom"/>
</dbReference>
<evidence type="ECO:0000313" key="10">
    <source>
        <dbReference type="EMBL" id="MDA7025676.1"/>
    </source>
</evidence>
<dbReference type="Pfam" id="PF00271">
    <property type="entry name" value="Helicase_C"/>
    <property type="match status" value="1"/>
</dbReference>
<sequence length="499" mass="57062">MDKLQQTLYDYFGYRSFKKGQEAIIQSVLDGHDTVAMLPTGGGKSLCYQLPGLLSSGMVIIVSPLLSLMEDQVQQLKMRGEKRVASYNSTLSYQEKTAILNQLPYFKFLYISPEALQSKQIINRLKAIKVSLFVVDEAHCISQWGHDFRPDYSKLGLIKAQFGDAVTLALTATATAATLKDISNLLMLKHENYLIYSVNRPNIALHIEELEHTAQKIERLVELVGKLQGPGLVYCPTRKWAEDLAERISKETSLRTNCYHGGMETGDRVLIQQQFICRQLDIVCCTNAFGMGVDKSDIRYVIHFNLPQTVEAYMQEIGRAGRDGEQSISILLKAPGDEELQKQLIEMETLSQEEIYYIFDKLTDINDEQRAKESLLQSGLNETQARHFLHLYTKFQHLGIEGRTHIHQEMVERSQLKLKRMSAFVRLTNDQGCFRKALLAYFNENWEPDFDREAACCTNCGLNLEAYIYRENHHPLVNQLTAWEEELDMIFATSRDCLC</sequence>
<evidence type="ECO:0000256" key="6">
    <source>
        <dbReference type="ARBA" id="ARBA00044535"/>
    </source>
</evidence>
<evidence type="ECO:0000259" key="8">
    <source>
        <dbReference type="PROSITE" id="PS51192"/>
    </source>
</evidence>
<dbReference type="NCBIfam" id="TIGR00614">
    <property type="entry name" value="recQ_fam"/>
    <property type="match status" value="1"/>
</dbReference>
<keyword evidence="5" id="KW-0238">DNA-binding</keyword>
<keyword evidence="3 10" id="KW-0347">Helicase</keyword>
<gene>
    <name evidence="10" type="ORF">PJ311_03495</name>
</gene>
<evidence type="ECO:0000256" key="2">
    <source>
        <dbReference type="ARBA" id="ARBA00022801"/>
    </source>
</evidence>
<dbReference type="PANTHER" id="PTHR13710">
    <property type="entry name" value="DNA HELICASE RECQ FAMILY MEMBER"/>
    <property type="match status" value="1"/>
</dbReference>
<dbReference type="Proteomes" id="UP001211894">
    <property type="component" value="Unassembled WGS sequence"/>
</dbReference>
<keyword evidence="1" id="KW-0547">Nucleotide-binding</keyword>
<evidence type="ECO:0000256" key="7">
    <source>
        <dbReference type="ARBA" id="ARBA00044550"/>
    </source>
</evidence>
<evidence type="ECO:0000256" key="5">
    <source>
        <dbReference type="ARBA" id="ARBA00023125"/>
    </source>
</evidence>
<name>A0ABT4X054_9BACI</name>
<dbReference type="EMBL" id="JAQKAB010000002">
    <property type="protein sequence ID" value="MDA7025676.1"/>
    <property type="molecule type" value="Genomic_DNA"/>
</dbReference>
<dbReference type="PROSITE" id="PS00690">
    <property type="entry name" value="DEAH_ATP_HELICASE"/>
    <property type="match status" value="1"/>
</dbReference>
<dbReference type="RefSeq" id="WP_271339523.1">
    <property type="nucleotide sequence ID" value="NZ_JAQKAB010000002.1"/>
</dbReference>
<dbReference type="Pfam" id="PF00270">
    <property type="entry name" value="DEAD"/>
    <property type="match status" value="1"/>
</dbReference>
<dbReference type="Gene3D" id="3.40.50.300">
    <property type="entry name" value="P-loop containing nucleotide triphosphate hydrolases"/>
    <property type="match status" value="2"/>
</dbReference>
<dbReference type="InterPro" id="IPR032284">
    <property type="entry name" value="RecQ_Zn-bd"/>
</dbReference>
<dbReference type="CDD" id="cd17920">
    <property type="entry name" value="DEXHc_RecQ"/>
    <property type="match status" value="1"/>
</dbReference>
<evidence type="ECO:0000256" key="3">
    <source>
        <dbReference type="ARBA" id="ARBA00022806"/>
    </source>
</evidence>
<evidence type="ECO:0000256" key="1">
    <source>
        <dbReference type="ARBA" id="ARBA00022741"/>
    </source>
</evidence>
<evidence type="ECO:0000259" key="9">
    <source>
        <dbReference type="PROSITE" id="PS51194"/>
    </source>
</evidence>
<feature type="domain" description="Helicase C-terminal" evidence="9">
    <location>
        <begin position="216"/>
        <end position="363"/>
    </location>
</feature>
<dbReference type="InterPro" id="IPR027417">
    <property type="entry name" value="P-loop_NTPase"/>
</dbReference>
<keyword evidence="11" id="KW-1185">Reference proteome</keyword>
<dbReference type="Pfam" id="PF16124">
    <property type="entry name" value="RecQ_Zn_bind"/>
    <property type="match status" value="1"/>
</dbReference>
<dbReference type="SMART" id="SM00490">
    <property type="entry name" value="HELICc"/>
    <property type="match status" value="1"/>
</dbReference>
<dbReference type="InterPro" id="IPR001650">
    <property type="entry name" value="Helicase_C-like"/>
</dbReference>
<protein>
    <recommendedName>
        <fullName evidence="6">ATP-dependent DNA helicase RecQ</fullName>
    </recommendedName>
    <alternativeName>
        <fullName evidence="7">DNA 3'-5' helicase RecQ</fullName>
    </alternativeName>
</protein>